<keyword evidence="4 5" id="KW-0472">Membrane</keyword>
<dbReference type="Pfam" id="PF01699">
    <property type="entry name" value="Na_Ca_ex"/>
    <property type="match status" value="2"/>
</dbReference>
<keyword evidence="8" id="KW-1185">Reference proteome</keyword>
<gene>
    <name evidence="7" type="ORF">ACFQY0_04335</name>
</gene>
<evidence type="ECO:0000256" key="1">
    <source>
        <dbReference type="ARBA" id="ARBA00004141"/>
    </source>
</evidence>
<evidence type="ECO:0000256" key="4">
    <source>
        <dbReference type="ARBA" id="ARBA00023136"/>
    </source>
</evidence>
<accession>A0ABW2L5M3</accession>
<keyword evidence="2 5" id="KW-0812">Transmembrane</keyword>
<feature type="transmembrane region" description="Helical" evidence="5">
    <location>
        <begin position="107"/>
        <end position="124"/>
    </location>
</feature>
<evidence type="ECO:0000313" key="7">
    <source>
        <dbReference type="EMBL" id="MFC7336396.1"/>
    </source>
</evidence>
<feature type="transmembrane region" description="Helical" evidence="5">
    <location>
        <begin position="160"/>
        <end position="179"/>
    </location>
</feature>
<evidence type="ECO:0000256" key="5">
    <source>
        <dbReference type="SAM" id="Phobius"/>
    </source>
</evidence>
<evidence type="ECO:0000256" key="3">
    <source>
        <dbReference type="ARBA" id="ARBA00022989"/>
    </source>
</evidence>
<dbReference type="Gene3D" id="1.20.1420.30">
    <property type="entry name" value="NCX, central ion-binding region"/>
    <property type="match status" value="1"/>
</dbReference>
<name>A0ABW2L5M3_9BACT</name>
<feature type="transmembrane region" description="Helical" evidence="5">
    <location>
        <begin position="290"/>
        <end position="306"/>
    </location>
</feature>
<comment type="caution">
    <text evidence="7">The sequence shown here is derived from an EMBL/GenBank/DDBJ whole genome shotgun (WGS) entry which is preliminary data.</text>
</comment>
<dbReference type="InterPro" id="IPR004481">
    <property type="entry name" value="K/Na/Ca-exchanger"/>
</dbReference>
<dbReference type="Proteomes" id="UP001596472">
    <property type="component" value="Unassembled WGS sequence"/>
</dbReference>
<evidence type="ECO:0000256" key="2">
    <source>
        <dbReference type="ARBA" id="ARBA00022692"/>
    </source>
</evidence>
<sequence length="308" mass="32178">MLSAALLTLLSFVLLFVGAELLVRGGVGVALRLGLTSLVVGLTVVAYGTSSPELIVSVKAAFIGQSGIAVGNVVGSNIFNIAVILGLASLIKPIAVNATAMRRDAPVMLGVTVLGILVLLDSTIQRWEGVLLFLSSVIYTWWVVRDARKNSEPSDDAKPMKLWVAIGFVMAGLGVLALGSQLLVDNAVFMARTWGVSEAVIGLTIIAAGTSMPELATSVVGAIRGHSDISLGNVIGSNIFNILFVLGLASIIHPIHAQGLSWTDQGALLLSAIALLPFMWSGRQIGRSEGLILLAGYGIYLALLWPKG</sequence>
<dbReference type="PANTHER" id="PTHR10846:SF8">
    <property type="entry name" value="INNER MEMBRANE PROTEIN YRBG"/>
    <property type="match status" value="1"/>
</dbReference>
<evidence type="ECO:0000313" key="8">
    <source>
        <dbReference type="Proteomes" id="UP001596472"/>
    </source>
</evidence>
<evidence type="ECO:0000259" key="6">
    <source>
        <dbReference type="Pfam" id="PF01699"/>
    </source>
</evidence>
<dbReference type="InterPro" id="IPR004837">
    <property type="entry name" value="NaCa_Exmemb"/>
</dbReference>
<organism evidence="7 8">
    <name type="scientific">Haloferula chungangensis</name>
    <dbReference type="NCBI Taxonomy" id="1048331"/>
    <lineage>
        <taxon>Bacteria</taxon>
        <taxon>Pseudomonadati</taxon>
        <taxon>Verrucomicrobiota</taxon>
        <taxon>Verrucomicrobiia</taxon>
        <taxon>Verrucomicrobiales</taxon>
        <taxon>Verrucomicrobiaceae</taxon>
        <taxon>Haloferula</taxon>
    </lineage>
</organism>
<reference evidence="8" key="1">
    <citation type="journal article" date="2019" name="Int. J. Syst. Evol. Microbiol.">
        <title>The Global Catalogue of Microorganisms (GCM) 10K type strain sequencing project: providing services to taxonomists for standard genome sequencing and annotation.</title>
        <authorList>
            <consortium name="The Broad Institute Genomics Platform"/>
            <consortium name="The Broad Institute Genome Sequencing Center for Infectious Disease"/>
            <person name="Wu L."/>
            <person name="Ma J."/>
        </authorList>
    </citation>
    <scope>NUCLEOTIDE SEQUENCE [LARGE SCALE GENOMIC DNA]</scope>
    <source>
        <strain evidence="8">CGMCC 4.1467</strain>
    </source>
</reference>
<dbReference type="PANTHER" id="PTHR10846">
    <property type="entry name" value="SODIUM/POTASSIUM/CALCIUM EXCHANGER"/>
    <property type="match status" value="1"/>
</dbReference>
<dbReference type="NCBIfam" id="TIGR00367">
    <property type="entry name" value="calcium/sodium antiporter"/>
    <property type="match status" value="1"/>
</dbReference>
<feature type="domain" description="Sodium/calcium exchanger membrane region" evidence="6">
    <location>
        <begin position="165"/>
        <end position="304"/>
    </location>
</feature>
<proteinExistence type="predicted"/>
<comment type="subcellular location">
    <subcellularLocation>
        <location evidence="1">Membrane</location>
        <topology evidence="1">Multi-pass membrane protein</topology>
    </subcellularLocation>
</comment>
<feature type="transmembrane region" description="Helical" evidence="5">
    <location>
        <begin position="235"/>
        <end position="253"/>
    </location>
</feature>
<dbReference type="RefSeq" id="WP_379709535.1">
    <property type="nucleotide sequence ID" value="NZ_JBHTBS010000002.1"/>
</dbReference>
<feature type="domain" description="Sodium/calcium exchanger membrane region" evidence="6">
    <location>
        <begin position="4"/>
        <end position="143"/>
    </location>
</feature>
<dbReference type="EMBL" id="JBHTBS010000002">
    <property type="protein sequence ID" value="MFC7336396.1"/>
    <property type="molecule type" value="Genomic_DNA"/>
</dbReference>
<feature type="transmembrane region" description="Helical" evidence="5">
    <location>
        <begin position="29"/>
        <end position="47"/>
    </location>
</feature>
<feature type="transmembrane region" description="Helical" evidence="5">
    <location>
        <begin position="259"/>
        <end position="278"/>
    </location>
</feature>
<feature type="transmembrane region" description="Helical" evidence="5">
    <location>
        <begin position="199"/>
        <end position="223"/>
    </location>
</feature>
<keyword evidence="3 5" id="KW-1133">Transmembrane helix</keyword>
<dbReference type="InterPro" id="IPR044880">
    <property type="entry name" value="NCX_ion-bd_dom_sf"/>
</dbReference>
<protein>
    <submittedName>
        <fullName evidence="7">Calcium/sodium antiporter</fullName>
    </submittedName>
</protein>
<feature type="transmembrane region" description="Helical" evidence="5">
    <location>
        <begin position="130"/>
        <end position="148"/>
    </location>
</feature>